<evidence type="ECO:0000313" key="2">
    <source>
        <dbReference type="Proteomes" id="UP001518140"/>
    </source>
</evidence>
<dbReference type="Proteomes" id="UP001518140">
    <property type="component" value="Unassembled WGS sequence"/>
</dbReference>
<gene>
    <name evidence="1" type="ORF">G6048_17035</name>
</gene>
<name>A0ABX0DPX9_9ACTN</name>
<dbReference type="EMBL" id="JAAKZX010000046">
    <property type="protein sequence ID" value="NGO43788.1"/>
    <property type="molecule type" value="Genomic_DNA"/>
</dbReference>
<sequence>MSHLHTAEDVAEERRLLEEYREMLGSVGPVELGSEVWRLRVAACMVESAITFRAVELGLETHD</sequence>
<organism evidence="1 2">
    <name type="scientific">Streptomyces ureilyticus</name>
    <dbReference type="NCBI Taxonomy" id="1775131"/>
    <lineage>
        <taxon>Bacteria</taxon>
        <taxon>Bacillati</taxon>
        <taxon>Actinomycetota</taxon>
        <taxon>Actinomycetes</taxon>
        <taxon>Kitasatosporales</taxon>
        <taxon>Streptomycetaceae</taxon>
        <taxon>Streptomyces</taxon>
    </lineage>
</organism>
<reference evidence="1 2" key="1">
    <citation type="submission" date="2020-02" db="EMBL/GenBank/DDBJ databases">
        <title>Whole-genome analyses of novel actinobacteria.</title>
        <authorList>
            <person name="Sahin N."/>
            <person name="Tokatli A."/>
        </authorList>
    </citation>
    <scope>NUCLEOTIDE SEQUENCE [LARGE SCALE GENOMIC DNA]</scope>
    <source>
        <strain evidence="1 2">YC419</strain>
    </source>
</reference>
<dbReference type="RefSeq" id="WP_165340396.1">
    <property type="nucleotide sequence ID" value="NZ_JAAKZX010000046.1"/>
</dbReference>
<keyword evidence="2" id="KW-1185">Reference proteome</keyword>
<comment type="caution">
    <text evidence="1">The sequence shown here is derived from an EMBL/GenBank/DDBJ whole genome shotgun (WGS) entry which is preliminary data.</text>
</comment>
<evidence type="ECO:0000313" key="1">
    <source>
        <dbReference type="EMBL" id="NGO43788.1"/>
    </source>
</evidence>
<accession>A0ABX0DPX9</accession>
<protein>
    <submittedName>
        <fullName evidence="1">Uncharacterized protein</fullName>
    </submittedName>
</protein>
<proteinExistence type="predicted"/>